<gene>
    <name evidence="2" type="ORF">LSALG_LOCUS42396</name>
</gene>
<dbReference type="AlphaFoldDB" id="A0AA36ES37"/>
<dbReference type="Proteomes" id="UP001177003">
    <property type="component" value="Chromosome 9"/>
</dbReference>
<feature type="coiled-coil region" evidence="1">
    <location>
        <begin position="14"/>
        <end position="41"/>
    </location>
</feature>
<sequence>MFFIAELDRKDKITNQNQEDIEVLKKELTESKKEILYLNEKIKENGVKKKVPKECSSSRSPIFHTDEHHIRSCTNKLHAEKSQAVHTDKLQPEKVCTTKKYRIVKTLHTDKSVHTDKFDQAD</sequence>
<name>A0AA36ES37_LACSI</name>
<protein>
    <submittedName>
        <fullName evidence="2">Uncharacterized protein</fullName>
    </submittedName>
</protein>
<dbReference type="EMBL" id="OX465085">
    <property type="protein sequence ID" value="CAI9303985.1"/>
    <property type="molecule type" value="Genomic_DNA"/>
</dbReference>
<proteinExistence type="predicted"/>
<reference evidence="2" key="1">
    <citation type="submission" date="2023-04" db="EMBL/GenBank/DDBJ databases">
        <authorList>
            <person name="Vijverberg K."/>
            <person name="Xiong W."/>
            <person name="Schranz E."/>
        </authorList>
    </citation>
    <scope>NUCLEOTIDE SEQUENCE</scope>
</reference>
<evidence type="ECO:0000256" key="1">
    <source>
        <dbReference type="SAM" id="Coils"/>
    </source>
</evidence>
<evidence type="ECO:0000313" key="2">
    <source>
        <dbReference type="EMBL" id="CAI9303985.1"/>
    </source>
</evidence>
<keyword evidence="1" id="KW-0175">Coiled coil</keyword>
<keyword evidence="3" id="KW-1185">Reference proteome</keyword>
<organism evidence="2 3">
    <name type="scientific">Lactuca saligna</name>
    <name type="common">Willowleaf lettuce</name>
    <dbReference type="NCBI Taxonomy" id="75948"/>
    <lineage>
        <taxon>Eukaryota</taxon>
        <taxon>Viridiplantae</taxon>
        <taxon>Streptophyta</taxon>
        <taxon>Embryophyta</taxon>
        <taxon>Tracheophyta</taxon>
        <taxon>Spermatophyta</taxon>
        <taxon>Magnoliopsida</taxon>
        <taxon>eudicotyledons</taxon>
        <taxon>Gunneridae</taxon>
        <taxon>Pentapetalae</taxon>
        <taxon>asterids</taxon>
        <taxon>campanulids</taxon>
        <taxon>Asterales</taxon>
        <taxon>Asteraceae</taxon>
        <taxon>Cichorioideae</taxon>
        <taxon>Cichorieae</taxon>
        <taxon>Lactucinae</taxon>
        <taxon>Lactuca</taxon>
    </lineage>
</organism>
<evidence type="ECO:0000313" key="3">
    <source>
        <dbReference type="Proteomes" id="UP001177003"/>
    </source>
</evidence>
<accession>A0AA36ES37</accession>